<name>A0A923KZV5_9BURK</name>
<sequence>MPFVFENFLKKMLNNFRRLARMTRNELSVEDLQSESWIVAHEITNQRGYDIDFSDVNDEQLLMRALNVRYVKRGDWHLRKSVRIDKDDSEEENAINWSNRLRASESSDPLVTLVERENGFELTMMLRSSYSQATAYIKLFDVFDFDRQKICNHLVVKNNTLLTRFRFAAKVVRVQPSLFDRVEAIPDDFNALPGKEFHLPIVVAFCPKVKQLAWEF</sequence>
<protein>
    <submittedName>
        <fullName evidence="1">Uncharacterized protein</fullName>
    </submittedName>
</protein>
<organism evidence="1 2">
    <name type="scientific">Undibacterium rugosum</name>
    <dbReference type="NCBI Taxonomy" id="2762291"/>
    <lineage>
        <taxon>Bacteria</taxon>
        <taxon>Pseudomonadati</taxon>
        <taxon>Pseudomonadota</taxon>
        <taxon>Betaproteobacteria</taxon>
        <taxon>Burkholderiales</taxon>
        <taxon>Oxalobacteraceae</taxon>
        <taxon>Undibacterium</taxon>
    </lineage>
</organism>
<keyword evidence="2" id="KW-1185">Reference proteome</keyword>
<reference evidence="1" key="1">
    <citation type="submission" date="2020-08" db="EMBL/GenBank/DDBJ databases">
        <title>Novel species isolated from subtropical streams in China.</title>
        <authorList>
            <person name="Lu H."/>
        </authorList>
    </citation>
    <scope>NUCLEOTIDE SEQUENCE</scope>
    <source>
        <strain evidence="1">CY7W</strain>
    </source>
</reference>
<dbReference type="Proteomes" id="UP000612361">
    <property type="component" value="Unassembled WGS sequence"/>
</dbReference>
<evidence type="ECO:0000313" key="1">
    <source>
        <dbReference type="EMBL" id="MBC3936695.1"/>
    </source>
</evidence>
<gene>
    <name evidence="1" type="ORF">H8K47_15110</name>
</gene>
<evidence type="ECO:0000313" key="2">
    <source>
        <dbReference type="Proteomes" id="UP000612361"/>
    </source>
</evidence>
<dbReference type="AlphaFoldDB" id="A0A923KZV5"/>
<accession>A0A923KZV5</accession>
<dbReference type="RefSeq" id="WP_186882231.1">
    <property type="nucleotide sequence ID" value="NZ_JACOGG010000018.1"/>
</dbReference>
<dbReference type="EMBL" id="JACOGG010000018">
    <property type="protein sequence ID" value="MBC3936695.1"/>
    <property type="molecule type" value="Genomic_DNA"/>
</dbReference>
<proteinExistence type="predicted"/>
<comment type="caution">
    <text evidence="1">The sequence shown here is derived from an EMBL/GenBank/DDBJ whole genome shotgun (WGS) entry which is preliminary data.</text>
</comment>